<comment type="similarity">
    <text evidence="2">Belongs to the bacterial solute-binding protein 1 family.</text>
</comment>
<dbReference type="InterPro" id="IPR006059">
    <property type="entry name" value="SBP"/>
</dbReference>
<name>A0ABX0YIL1_9PSED</name>
<dbReference type="PROSITE" id="PS51318">
    <property type="entry name" value="TAT"/>
    <property type="match status" value="1"/>
</dbReference>
<evidence type="ECO:0000313" key="6">
    <source>
        <dbReference type="EMBL" id="NJP01848.1"/>
    </source>
</evidence>
<sequence length="351" mass="38864">MTRRSFLHKAAATGAVAAAAPYFIGSARAESKRLLVRDAGGNWTDGYRKAYFEPFFKETGIEVIGVTSTAEPTAEVKSLVDTGNYTWDMGGAISLAAANLLAQMNLLEPHQLGDKPVIKSIPAQFNTDYAVGSDIYSTAIGYNLERIKQVPAGWQQFWDTQNFPGRRGMRKYAFDTVEEALMADGVAVADVYPCDLDRAFASLDKLRDHVSAWWGSGAQATQMFTSGEVELMPTWTSRILAARDAGAKVAISWDQHIWGVDAWIILRGTPKADLCRRFIEFACDPKRQAALTEYVMNGPTQPAAFEHIPESRARDLPTYPDNIKRGLPIDTAYWAENKAEALDHFNEWILG</sequence>
<dbReference type="InterPro" id="IPR006311">
    <property type="entry name" value="TAT_signal"/>
</dbReference>
<protein>
    <submittedName>
        <fullName evidence="6">ABC transporter substrate-binding protein</fullName>
    </submittedName>
</protein>
<proteinExistence type="inferred from homology"/>
<gene>
    <name evidence="6" type="ORF">HBH25_13415</name>
</gene>
<reference evidence="6 7" key="1">
    <citation type="submission" date="2020-03" db="EMBL/GenBank/DDBJ databases">
        <authorList>
            <person name="Wang L."/>
            <person name="He N."/>
            <person name="Li Y."/>
            <person name="Fang Y."/>
            <person name="Zhang F."/>
        </authorList>
    </citation>
    <scope>NUCLEOTIDE SEQUENCE [LARGE SCALE GENOMIC DNA]</scope>
    <source>
        <strain evidence="7">hsmgli-8</strain>
    </source>
</reference>
<dbReference type="PANTHER" id="PTHR30006">
    <property type="entry name" value="THIAMINE-BINDING PERIPLASMIC PROTEIN-RELATED"/>
    <property type="match status" value="1"/>
</dbReference>
<dbReference type="Pfam" id="PF13416">
    <property type="entry name" value="SBP_bac_8"/>
    <property type="match status" value="1"/>
</dbReference>
<comment type="caution">
    <text evidence="6">The sequence shown here is derived from an EMBL/GenBank/DDBJ whole genome shotgun (WGS) entry which is preliminary data.</text>
</comment>
<evidence type="ECO:0000256" key="5">
    <source>
        <dbReference type="ARBA" id="ARBA00022764"/>
    </source>
</evidence>
<evidence type="ECO:0000256" key="1">
    <source>
        <dbReference type="ARBA" id="ARBA00004418"/>
    </source>
</evidence>
<keyword evidence="3" id="KW-0813">Transport</keyword>
<dbReference type="Gene3D" id="3.40.190.10">
    <property type="entry name" value="Periplasmic binding protein-like II"/>
    <property type="match status" value="2"/>
</dbReference>
<keyword evidence="5" id="KW-0574">Periplasm</keyword>
<dbReference type="InterPro" id="IPR019546">
    <property type="entry name" value="TAT_signal_bac_arc"/>
</dbReference>
<dbReference type="CDD" id="cd13589">
    <property type="entry name" value="PBP2_polyamine_RpCGA009"/>
    <property type="match status" value="1"/>
</dbReference>
<keyword evidence="7" id="KW-1185">Reference proteome</keyword>
<organism evidence="6 7">
    <name type="scientific">Pseudomonas quercus</name>
    <dbReference type="NCBI Taxonomy" id="2722792"/>
    <lineage>
        <taxon>Bacteria</taxon>
        <taxon>Pseudomonadati</taxon>
        <taxon>Pseudomonadota</taxon>
        <taxon>Gammaproteobacteria</taxon>
        <taxon>Pseudomonadales</taxon>
        <taxon>Pseudomonadaceae</taxon>
        <taxon>Pseudomonas</taxon>
    </lineage>
</organism>
<dbReference type="SUPFAM" id="SSF53850">
    <property type="entry name" value="Periplasmic binding protein-like II"/>
    <property type="match status" value="1"/>
</dbReference>
<evidence type="ECO:0000256" key="2">
    <source>
        <dbReference type="ARBA" id="ARBA00008520"/>
    </source>
</evidence>
<evidence type="ECO:0000256" key="3">
    <source>
        <dbReference type="ARBA" id="ARBA00022448"/>
    </source>
</evidence>
<dbReference type="NCBIfam" id="TIGR01409">
    <property type="entry name" value="TAT_signal_seq"/>
    <property type="match status" value="1"/>
</dbReference>
<dbReference type="EMBL" id="JAAVJI010000007">
    <property type="protein sequence ID" value="NJP01848.1"/>
    <property type="molecule type" value="Genomic_DNA"/>
</dbReference>
<accession>A0ABX0YIL1</accession>
<dbReference type="PANTHER" id="PTHR30006:SF3">
    <property type="entry name" value="THIAMINE-BINDING PERIPLASMIC PROTEIN"/>
    <property type="match status" value="1"/>
</dbReference>
<evidence type="ECO:0000313" key="7">
    <source>
        <dbReference type="Proteomes" id="UP000746535"/>
    </source>
</evidence>
<evidence type="ECO:0000256" key="4">
    <source>
        <dbReference type="ARBA" id="ARBA00022729"/>
    </source>
</evidence>
<comment type="subcellular location">
    <subcellularLocation>
        <location evidence="1">Periplasm</location>
    </subcellularLocation>
</comment>
<keyword evidence="4" id="KW-0732">Signal</keyword>
<dbReference type="Proteomes" id="UP000746535">
    <property type="component" value="Unassembled WGS sequence"/>
</dbReference>